<dbReference type="FunFam" id="1.20.1050.10:FF:000006">
    <property type="entry name" value="Elongation factor 1 gamma"/>
    <property type="match status" value="1"/>
</dbReference>
<dbReference type="InterPro" id="IPR004045">
    <property type="entry name" value="Glutathione_S-Trfase_N"/>
</dbReference>
<dbReference type="PROSITE" id="PS50405">
    <property type="entry name" value="GST_CTER"/>
    <property type="match status" value="1"/>
</dbReference>
<dbReference type="SUPFAM" id="SSF52833">
    <property type="entry name" value="Thioredoxin-like"/>
    <property type="match status" value="1"/>
</dbReference>
<dbReference type="PROSITE" id="PS50040">
    <property type="entry name" value="EF1G_C"/>
    <property type="match status" value="1"/>
</dbReference>
<feature type="domain" description="EF-1-gamma C-terminal" evidence="6">
    <location>
        <begin position="274"/>
        <end position="433"/>
    </location>
</feature>
<keyword evidence="3 4" id="KW-0648">Protein biosynthesis</keyword>
<dbReference type="InterPro" id="IPR050802">
    <property type="entry name" value="EF-GSTs"/>
</dbReference>
<dbReference type="Pfam" id="PF02798">
    <property type="entry name" value="GST_N"/>
    <property type="match status" value="1"/>
</dbReference>
<dbReference type="InterPro" id="IPR036249">
    <property type="entry name" value="Thioredoxin-like_sf"/>
</dbReference>
<protein>
    <recommendedName>
        <fullName evidence="1">Elongation factor 1-gamma</fullName>
    </recommendedName>
</protein>
<evidence type="ECO:0000259" key="6">
    <source>
        <dbReference type="PROSITE" id="PS50040"/>
    </source>
</evidence>
<dbReference type="Pfam" id="PF00043">
    <property type="entry name" value="GST_C"/>
    <property type="match status" value="1"/>
</dbReference>
<dbReference type="CDD" id="cd03044">
    <property type="entry name" value="GST_N_EF1Bgamma"/>
    <property type="match status" value="1"/>
</dbReference>
<dbReference type="GO" id="GO:0005737">
    <property type="term" value="C:cytoplasm"/>
    <property type="evidence" value="ECO:0007669"/>
    <property type="project" value="TreeGrafter"/>
</dbReference>
<gene>
    <name evidence="9" type="ORF">HOLleu_08126</name>
</gene>
<accession>A0A9Q1HHL3</accession>
<evidence type="ECO:0000313" key="9">
    <source>
        <dbReference type="EMBL" id="KAJ8045178.1"/>
    </source>
</evidence>
<dbReference type="Gene3D" id="1.20.1050.10">
    <property type="match status" value="1"/>
</dbReference>
<evidence type="ECO:0000256" key="2">
    <source>
        <dbReference type="ARBA" id="ARBA00022768"/>
    </source>
</evidence>
<evidence type="ECO:0000256" key="4">
    <source>
        <dbReference type="PROSITE-ProRule" id="PRU00519"/>
    </source>
</evidence>
<dbReference type="SUPFAM" id="SSF47616">
    <property type="entry name" value="GST C-terminal domain-like"/>
    <property type="match status" value="1"/>
</dbReference>
<dbReference type="InterPro" id="IPR036282">
    <property type="entry name" value="Glutathione-S-Trfase_C_sf"/>
</dbReference>
<dbReference type="InterPro" id="IPR010987">
    <property type="entry name" value="Glutathione-S-Trfase_C-like"/>
</dbReference>
<evidence type="ECO:0000313" key="10">
    <source>
        <dbReference type="Proteomes" id="UP001152320"/>
    </source>
</evidence>
<dbReference type="SMART" id="SM01183">
    <property type="entry name" value="EF1G"/>
    <property type="match status" value="1"/>
</dbReference>
<dbReference type="Gene3D" id="3.40.30.10">
    <property type="entry name" value="Glutaredoxin"/>
    <property type="match status" value="1"/>
</dbReference>
<evidence type="ECO:0000259" key="8">
    <source>
        <dbReference type="PROSITE" id="PS50405"/>
    </source>
</evidence>
<dbReference type="SFLD" id="SFLDS00019">
    <property type="entry name" value="Glutathione_Transferase_(cytos"/>
    <property type="match status" value="1"/>
</dbReference>
<dbReference type="FunFam" id="3.30.70.1010:FF:000001">
    <property type="entry name" value="Elongation factor 1-gamma 1"/>
    <property type="match status" value="1"/>
</dbReference>
<keyword evidence="2 4" id="KW-0251">Elongation factor</keyword>
<organism evidence="9 10">
    <name type="scientific">Holothuria leucospilota</name>
    <name type="common">Black long sea cucumber</name>
    <name type="synonym">Mertensiothuria leucospilota</name>
    <dbReference type="NCBI Taxonomy" id="206669"/>
    <lineage>
        <taxon>Eukaryota</taxon>
        <taxon>Metazoa</taxon>
        <taxon>Echinodermata</taxon>
        <taxon>Eleutherozoa</taxon>
        <taxon>Echinozoa</taxon>
        <taxon>Holothuroidea</taxon>
        <taxon>Aspidochirotacea</taxon>
        <taxon>Aspidochirotida</taxon>
        <taxon>Holothuriidae</taxon>
        <taxon>Holothuria</taxon>
    </lineage>
</organism>
<evidence type="ECO:0000256" key="3">
    <source>
        <dbReference type="ARBA" id="ARBA00022917"/>
    </source>
</evidence>
<dbReference type="EMBL" id="JAIZAY010000003">
    <property type="protein sequence ID" value="KAJ8045178.1"/>
    <property type="molecule type" value="Genomic_DNA"/>
</dbReference>
<feature type="domain" description="GST C-terminal" evidence="8">
    <location>
        <begin position="88"/>
        <end position="221"/>
    </location>
</feature>
<dbReference type="Pfam" id="PF00647">
    <property type="entry name" value="EF1G"/>
    <property type="match status" value="1"/>
</dbReference>
<dbReference type="PROSITE" id="PS50404">
    <property type="entry name" value="GST_NTER"/>
    <property type="match status" value="1"/>
</dbReference>
<dbReference type="Proteomes" id="UP001152320">
    <property type="component" value="Chromosome 3"/>
</dbReference>
<dbReference type="CDD" id="cd03181">
    <property type="entry name" value="GST_C_EF1Bgamma_like"/>
    <property type="match status" value="1"/>
</dbReference>
<sequence>MASGTLYTYPENVRAQKVLIAAKYSGANVAVVQDPPAFKLGETNKSPDFLKKFPLGKVPAFEGSDGTLLYESNAIAYYVANEQLRGSTTKDQALVQQFVNLADNEILPSAATWVYPTLGVMQYNKQNTERAKEQIKKVLSYLQEYLKTRTFLVGERITLADISVGCNLIVLYKQVLDPAFRKPYGNVNRYFTTLVNQSEFKEVLGQVTLADKQAQFDAAKFAELSGGGGGGKKDKKKEKKQEKPKQEKKKESKKAKKDDDDDEPPPDVPPEPKKADPFANAPKSSFILDDWKKVYSNEDTIKKAIPYFWENLDRENWSVWYSEYKYPEELKMVFMSSNLVGGMFQRLDKMRKHAFASVVISGTDNNNTITGVWLWRGQDLIFPLDTNWTIDYDVYSWRKMDLDDEAEKKLIETHLLQDGDFGGKECADAKTFK</sequence>
<dbReference type="InterPro" id="IPR036433">
    <property type="entry name" value="EF1B_G_C_sf"/>
</dbReference>
<dbReference type="Gene3D" id="3.30.70.1010">
    <property type="entry name" value="Translation elongation factor EF1B, gamma chain, conserved domain"/>
    <property type="match status" value="1"/>
</dbReference>
<evidence type="ECO:0000256" key="1">
    <source>
        <dbReference type="ARBA" id="ARBA00022218"/>
    </source>
</evidence>
<dbReference type="OrthoDB" id="249703at2759"/>
<dbReference type="PANTHER" id="PTHR43986:SF1">
    <property type="entry name" value="ELONGATION FACTOR 1-GAMMA"/>
    <property type="match status" value="1"/>
</dbReference>
<dbReference type="InterPro" id="IPR004046">
    <property type="entry name" value="GST_C"/>
</dbReference>
<feature type="region of interest" description="Disordered" evidence="5">
    <location>
        <begin position="225"/>
        <end position="281"/>
    </location>
</feature>
<feature type="domain" description="GST N-terminal" evidence="7">
    <location>
        <begin position="2"/>
        <end position="87"/>
    </location>
</feature>
<dbReference type="InterPro" id="IPR001662">
    <property type="entry name" value="EF1B_G_C"/>
</dbReference>
<evidence type="ECO:0000259" key="7">
    <source>
        <dbReference type="PROSITE" id="PS50404"/>
    </source>
</evidence>
<dbReference type="FunFam" id="3.40.30.10:FF:000233">
    <property type="entry name" value="Elongation factor 1-gamma"/>
    <property type="match status" value="1"/>
</dbReference>
<dbReference type="GO" id="GO:0005634">
    <property type="term" value="C:nucleus"/>
    <property type="evidence" value="ECO:0007669"/>
    <property type="project" value="TreeGrafter"/>
</dbReference>
<dbReference type="PANTHER" id="PTHR43986">
    <property type="entry name" value="ELONGATION FACTOR 1-GAMMA"/>
    <property type="match status" value="1"/>
</dbReference>
<proteinExistence type="predicted"/>
<dbReference type="SFLD" id="SFLDG00358">
    <property type="entry name" value="Main_(cytGST)"/>
    <property type="match status" value="1"/>
</dbReference>
<keyword evidence="10" id="KW-1185">Reference proteome</keyword>
<name>A0A9Q1HHL3_HOLLE</name>
<dbReference type="SUPFAM" id="SSF89942">
    <property type="entry name" value="eEF1-gamma domain"/>
    <property type="match status" value="1"/>
</dbReference>
<comment type="caution">
    <text evidence="9">The sequence shown here is derived from an EMBL/GenBank/DDBJ whole genome shotgun (WGS) entry which is preliminary data.</text>
</comment>
<dbReference type="InterPro" id="IPR040079">
    <property type="entry name" value="Glutathione_S-Trfase"/>
</dbReference>
<feature type="compositionally biased region" description="Basic and acidic residues" evidence="5">
    <location>
        <begin position="239"/>
        <end position="250"/>
    </location>
</feature>
<reference evidence="9" key="1">
    <citation type="submission" date="2021-10" db="EMBL/GenBank/DDBJ databases">
        <title>Tropical sea cucumber genome reveals ecological adaptation and Cuvierian tubules defense mechanism.</title>
        <authorList>
            <person name="Chen T."/>
        </authorList>
    </citation>
    <scope>NUCLEOTIDE SEQUENCE</scope>
    <source>
        <strain evidence="9">Nanhai2018</strain>
        <tissue evidence="9">Muscle</tissue>
    </source>
</reference>
<evidence type="ECO:0000256" key="5">
    <source>
        <dbReference type="SAM" id="MobiDB-lite"/>
    </source>
</evidence>
<dbReference type="GO" id="GO:0003746">
    <property type="term" value="F:translation elongation factor activity"/>
    <property type="evidence" value="ECO:0007669"/>
    <property type="project" value="UniProtKB-UniRule"/>
</dbReference>
<dbReference type="AlphaFoldDB" id="A0A9Q1HHL3"/>